<evidence type="ECO:0000256" key="1">
    <source>
        <dbReference type="PIRNR" id="PIRNR016661"/>
    </source>
</evidence>
<dbReference type="Gene3D" id="1.10.1760.20">
    <property type="match status" value="1"/>
</dbReference>
<dbReference type="PANTHER" id="PTHR34295:SF1">
    <property type="entry name" value="BIOTIN TRANSPORTER BIOY"/>
    <property type="match status" value="1"/>
</dbReference>
<protein>
    <submittedName>
        <fullName evidence="3">Biotin transport system substrate-specific component</fullName>
    </submittedName>
</protein>
<comment type="similarity">
    <text evidence="1">Belongs to the BioY family.</text>
</comment>
<feature type="transmembrane region" description="Helical" evidence="2">
    <location>
        <begin position="100"/>
        <end position="117"/>
    </location>
</feature>
<reference evidence="4" key="1">
    <citation type="submission" date="2016-10" db="EMBL/GenBank/DDBJ databases">
        <authorList>
            <person name="Varghese N."/>
            <person name="Submissions S."/>
        </authorList>
    </citation>
    <scope>NUCLEOTIDE SEQUENCE [LARGE SCALE GENOMIC DNA]</scope>
    <source>
        <strain evidence="4">CGMCC 1.7736</strain>
    </source>
</reference>
<evidence type="ECO:0000313" key="3">
    <source>
        <dbReference type="EMBL" id="SFR35707.1"/>
    </source>
</evidence>
<dbReference type="AlphaFoldDB" id="A0A1I6G0X4"/>
<dbReference type="PANTHER" id="PTHR34295">
    <property type="entry name" value="BIOTIN TRANSPORTER BIOY"/>
    <property type="match status" value="1"/>
</dbReference>
<sequence>MSTNTESVELVGDDVVGNVARAALFAALTGAFAYVSFPNPVSPVPVSLQVLGVFLAGIFLGPVWGGASIALYLVAGAAGVPVFAGGSAGLGSFVSYTAGYLWSYPLAAALVGAVVHGTSDLRDPGDVGLTRLVGGMVAGTVVIYALGTVGYAVVENGLVGAFAPSALARAFVVSALAFVPFEAVKIAAAVGVVRSDAAAAE</sequence>
<comment type="subcellular location">
    <subcellularLocation>
        <location evidence="1">Cell membrane</location>
        <topology evidence="1">Multi-pass membrane protein</topology>
    </subcellularLocation>
</comment>
<keyword evidence="1" id="KW-0813">Transport</keyword>
<dbReference type="Pfam" id="PF02632">
    <property type="entry name" value="BioY"/>
    <property type="match status" value="1"/>
</dbReference>
<proteinExistence type="inferred from homology"/>
<evidence type="ECO:0000256" key="2">
    <source>
        <dbReference type="SAM" id="Phobius"/>
    </source>
</evidence>
<keyword evidence="4" id="KW-1185">Reference proteome</keyword>
<keyword evidence="2" id="KW-1133">Transmembrane helix</keyword>
<feature type="transmembrane region" description="Helical" evidence="2">
    <location>
        <begin position="129"/>
        <end position="154"/>
    </location>
</feature>
<dbReference type="Proteomes" id="UP000198531">
    <property type="component" value="Unassembled WGS sequence"/>
</dbReference>
<keyword evidence="1 2" id="KW-0472">Membrane</keyword>
<evidence type="ECO:0000313" key="4">
    <source>
        <dbReference type="Proteomes" id="UP000198531"/>
    </source>
</evidence>
<feature type="transmembrane region" description="Helical" evidence="2">
    <location>
        <begin position="71"/>
        <end position="94"/>
    </location>
</feature>
<keyword evidence="1" id="KW-1003">Cell membrane</keyword>
<keyword evidence="2" id="KW-0812">Transmembrane</keyword>
<dbReference type="RefSeq" id="WP_089804031.1">
    <property type="nucleotide sequence ID" value="NZ_FOYT01000001.1"/>
</dbReference>
<dbReference type="InterPro" id="IPR003784">
    <property type="entry name" value="BioY"/>
</dbReference>
<dbReference type="GO" id="GO:0005886">
    <property type="term" value="C:plasma membrane"/>
    <property type="evidence" value="ECO:0007669"/>
    <property type="project" value="UniProtKB-SubCell"/>
</dbReference>
<name>A0A1I6G0X4_9EURY</name>
<dbReference type="GO" id="GO:0015225">
    <property type="term" value="F:biotin transmembrane transporter activity"/>
    <property type="evidence" value="ECO:0007669"/>
    <property type="project" value="UniProtKB-UniRule"/>
</dbReference>
<dbReference type="PIRSF" id="PIRSF016661">
    <property type="entry name" value="BioY"/>
    <property type="match status" value="1"/>
</dbReference>
<dbReference type="STRING" id="553469.SAMN04487947_0358"/>
<feature type="transmembrane region" description="Helical" evidence="2">
    <location>
        <begin position="166"/>
        <end position="184"/>
    </location>
</feature>
<dbReference type="OrthoDB" id="50443at2157"/>
<organism evidence="3 4">
    <name type="scientific">Halogeometricum rufum</name>
    <dbReference type="NCBI Taxonomy" id="553469"/>
    <lineage>
        <taxon>Archaea</taxon>
        <taxon>Methanobacteriati</taxon>
        <taxon>Methanobacteriota</taxon>
        <taxon>Stenosarchaea group</taxon>
        <taxon>Halobacteria</taxon>
        <taxon>Halobacteriales</taxon>
        <taxon>Haloferacaceae</taxon>
        <taxon>Halogeometricum</taxon>
    </lineage>
</organism>
<gene>
    <name evidence="3" type="ORF">SAMN04487947_0358</name>
</gene>
<dbReference type="EMBL" id="FOYT01000001">
    <property type="protein sequence ID" value="SFR35707.1"/>
    <property type="molecule type" value="Genomic_DNA"/>
</dbReference>
<accession>A0A1I6G0X4</accession>
<feature type="transmembrane region" description="Helical" evidence="2">
    <location>
        <begin position="46"/>
        <end position="64"/>
    </location>
</feature>